<gene>
    <name evidence="10" type="ORF">EFK50_00655</name>
</gene>
<reference evidence="10 11" key="1">
    <citation type="submission" date="2018-11" db="EMBL/GenBank/DDBJ databases">
        <authorList>
            <person name="Li F."/>
        </authorList>
    </citation>
    <scope>NUCLEOTIDE SEQUENCE [LARGE SCALE GENOMIC DNA]</scope>
    <source>
        <strain evidence="10 11">Gsoil 097</strain>
    </source>
</reference>
<evidence type="ECO:0000256" key="2">
    <source>
        <dbReference type="ARBA" id="ARBA00010792"/>
    </source>
</evidence>
<keyword evidence="6 7" id="KW-0472">Membrane</keyword>
<dbReference type="EMBL" id="RJSE01000001">
    <property type="protein sequence ID" value="RNL66292.1"/>
    <property type="molecule type" value="Genomic_DNA"/>
</dbReference>
<dbReference type="Pfam" id="PF09335">
    <property type="entry name" value="VTT_dom"/>
    <property type="match status" value="1"/>
</dbReference>
<evidence type="ECO:0000256" key="5">
    <source>
        <dbReference type="ARBA" id="ARBA00022989"/>
    </source>
</evidence>
<accession>A0A3N0CS29</accession>
<feature type="transmembrane region" description="Helical" evidence="7">
    <location>
        <begin position="164"/>
        <end position="185"/>
    </location>
</feature>
<comment type="similarity">
    <text evidence="2 7">Belongs to the DedA family.</text>
</comment>
<comment type="subcellular location">
    <subcellularLocation>
        <location evidence="1 7">Cell membrane</location>
        <topology evidence="1 7">Multi-pass membrane protein</topology>
    </subcellularLocation>
</comment>
<comment type="caution">
    <text evidence="10">The sequence shown here is derived from an EMBL/GenBank/DDBJ whole genome shotgun (WGS) entry which is preliminary data.</text>
</comment>
<sequence length="241" mass="24009">MPGTAPGLTARTDGPGLPAVRHTGPVPGLPDVNSLDPYLVVGIAVALVLVQTALVIGFLVPGGKAAVLTGVLAGLGHVPVLAALAGIVGAAILGAAVGYLLGRRYGDRIFEHRWLTGQRPRIDAARDLLRQRAGFALMAGRSVAVLRATSPALAGASGVPARQFLLWNVAGALVWGSAMVGLGYLGGSSLAGVVGDLPPAVLAGLVVALLLGSLLAVRRRAGRRGASGPDRAAPAGTSATS</sequence>
<dbReference type="InterPro" id="IPR032816">
    <property type="entry name" value="VTT_dom"/>
</dbReference>
<feature type="transmembrane region" description="Helical" evidence="7">
    <location>
        <begin position="80"/>
        <end position="101"/>
    </location>
</feature>
<keyword evidence="4 7" id="KW-0812">Transmembrane</keyword>
<organism evidence="10 11">
    <name type="scientific">Nocardioides marmoriginsengisoli</name>
    <dbReference type="NCBI Taxonomy" id="661483"/>
    <lineage>
        <taxon>Bacteria</taxon>
        <taxon>Bacillati</taxon>
        <taxon>Actinomycetota</taxon>
        <taxon>Actinomycetes</taxon>
        <taxon>Propionibacteriales</taxon>
        <taxon>Nocardioidaceae</taxon>
        <taxon>Nocardioides</taxon>
    </lineage>
</organism>
<dbReference type="GO" id="GO:0005886">
    <property type="term" value="C:plasma membrane"/>
    <property type="evidence" value="ECO:0007669"/>
    <property type="project" value="UniProtKB-SubCell"/>
</dbReference>
<dbReference type="AlphaFoldDB" id="A0A3N0CS29"/>
<keyword evidence="5 7" id="KW-1133">Transmembrane helix</keyword>
<dbReference type="PANTHER" id="PTHR30353:SF0">
    <property type="entry name" value="TRANSMEMBRANE PROTEIN"/>
    <property type="match status" value="1"/>
</dbReference>
<feature type="region of interest" description="Disordered" evidence="8">
    <location>
        <begin position="1"/>
        <end position="23"/>
    </location>
</feature>
<dbReference type="InterPro" id="IPR032818">
    <property type="entry name" value="DedA-like"/>
</dbReference>
<keyword evidence="11" id="KW-1185">Reference proteome</keyword>
<evidence type="ECO:0000256" key="6">
    <source>
        <dbReference type="ARBA" id="ARBA00023136"/>
    </source>
</evidence>
<evidence type="ECO:0000256" key="7">
    <source>
        <dbReference type="RuleBase" id="RU367016"/>
    </source>
</evidence>
<evidence type="ECO:0000256" key="1">
    <source>
        <dbReference type="ARBA" id="ARBA00004651"/>
    </source>
</evidence>
<name>A0A3N0CS29_9ACTN</name>
<protein>
    <submittedName>
        <fullName evidence="10">DedA family protein</fullName>
    </submittedName>
</protein>
<proteinExistence type="inferred from homology"/>
<evidence type="ECO:0000256" key="3">
    <source>
        <dbReference type="ARBA" id="ARBA00022475"/>
    </source>
</evidence>
<feature type="transmembrane region" description="Helical" evidence="7">
    <location>
        <begin position="197"/>
        <end position="217"/>
    </location>
</feature>
<keyword evidence="3 7" id="KW-1003">Cell membrane</keyword>
<dbReference type="PANTHER" id="PTHR30353">
    <property type="entry name" value="INNER MEMBRANE PROTEIN DEDA-RELATED"/>
    <property type="match status" value="1"/>
</dbReference>
<dbReference type="Proteomes" id="UP000267128">
    <property type="component" value="Unassembled WGS sequence"/>
</dbReference>
<evidence type="ECO:0000256" key="8">
    <source>
        <dbReference type="SAM" id="MobiDB-lite"/>
    </source>
</evidence>
<evidence type="ECO:0000313" key="10">
    <source>
        <dbReference type="EMBL" id="RNL66292.1"/>
    </source>
</evidence>
<feature type="transmembrane region" description="Helical" evidence="7">
    <location>
        <begin position="38"/>
        <end position="60"/>
    </location>
</feature>
<evidence type="ECO:0000259" key="9">
    <source>
        <dbReference type="Pfam" id="PF09335"/>
    </source>
</evidence>
<feature type="domain" description="VTT" evidence="9">
    <location>
        <begin position="65"/>
        <end position="184"/>
    </location>
</feature>
<evidence type="ECO:0000256" key="4">
    <source>
        <dbReference type="ARBA" id="ARBA00022692"/>
    </source>
</evidence>
<evidence type="ECO:0000313" key="11">
    <source>
        <dbReference type="Proteomes" id="UP000267128"/>
    </source>
</evidence>